<sequence>FLQNIKSMWYLETDNYRKLLEFIESEPYQVFVMGHSCGNSDRTLLNTLFEHPNCFSIKVYYHQEAADKDNYNDLVRNIYRNFNNKSAVRNIVVNRTYSLPLVPVAQ</sequence>
<dbReference type="EMBL" id="DXCC01000003">
    <property type="protein sequence ID" value="HIZ14402.1"/>
    <property type="molecule type" value="Genomic_DNA"/>
</dbReference>
<reference evidence="1" key="2">
    <citation type="submission" date="2021-04" db="EMBL/GenBank/DDBJ databases">
        <authorList>
            <person name="Gilroy R."/>
        </authorList>
    </citation>
    <scope>NUCLEOTIDE SEQUENCE</scope>
    <source>
        <strain evidence="1">ChiHjej11B10-19426</strain>
    </source>
</reference>
<organism evidence="1 2">
    <name type="scientific">Candidatus Tidjanibacter faecipullorum</name>
    <dbReference type="NCBI Taxonomy" id="2838766"/>
    <lineage>
        <taxon>Bacteria</taxon>
        <taxon>Pseudomonadati</taxon>
        <taxon>Bacteroidota</taxon>
        <taxon>Bacteroidia</taxon>
        <taxon>Bacteroidales</taxon>
        <taxon>Rikenellaceae</taxon>
        <taxon>Tidjanibacter</taxon>
    </lineage>
</organism>
<reference evidence="1" key="1">
    <citation type="journal article" date="2021" name="PeerJ">
        <title>Extensive microbial diversity within the chicken gut microbiome revealed by metagenomics and culture.</title>
        <authorList>
            <person name="Gilroy R."/>
            <person name="Ravi A."/>
            <person name="Getino M."/>
            <person name="Pursley I."/>
            <person name="Horton D.L."/>
            <person name="Alikhan N.F."/>
            <person name="Baker D."/>
            <person name="Gharbi K."/>
            <person name="Hall N."/>
            <person name="Watson M."/>
            <person name="Adriaenssens E.M."/>
            <person name="Foster-Nyarko E."/>
            <person name="Jarju S."/>
            <person name="Secka A."/>
            <person name="Antonio M."/>
            <person name="Oren A."/>
            <person name="Chaudhuri R.R."/>
            <person name="La Ragione R."/>
            <person name="Hildebrand F."/>
            <person name="Pallen M.J."/>
        </authorList>
    </citation>
    <scope>NUCLEOTIDE SEQUENCE</scope>
    <source>
        <strain evidence="1">ChiHjej11B10-19426</strain>
    </source>
</reference>
<accession>A0A9D2ILB8</accession>
<feature type="non-terminal residue" evidence="1">
    <location>
        <position position="1"/>
    </location>
</feature>
<comment type="caution">
    <text evidence="1">The sequence shown here is derived from an EMBL/GenBank/DDBJ whole genome shotgun (WGS) entry which is preliminary data.</text>
</comment>
<proteinExistence type="predicted"/>
<evidence type="ECO:0000313" key="2">
    <source>
        <dbReference type="Proteomes" id="UP000824014"/>
    </source>
</evidence>
<name>A0A9D2ILB8_9BACT</name>
<dbReference type="AlphaFoldDB" id="A0A9D2ILB8"/>
<evidence type="ECO:0000313" key="1">
    <source>
        <dbReference type="EMBL" id="HIZ14402.1"/>
    </source>
</evidence>
<dbReference type="Proteomes" id="UP000824014">
    <property type="component" value="Unassembled WGS sequence"/>
</dbReference>
<gene>
    <name evidence="1" type="ORF">H9816_00590</name>
</gene>
<protein>
    <submittedName>
        <fullName evidence="1">Uncharacterized protein</fullName>
    </submittedName>
</protein>